<evidence type="ECO:0000256" key="10">
    <source>
        <dbReference type="PROSITE-ProRule" id="PRU00460"/>
    </source>
</evidence>
<dbReference type="Gene3D" id="2.10.25.10">
    <property type="entry name" value="Laminin"/>
    <property type="match status" value="2"/>
</dbReference>
<keyword evidence="7 10" id="KW-1015">Disulfide bond</keyword>
<dbReference type="CDD" id="cd00055">
    <property type="entry name" value="EGF_Lam"/>
    <property type="match status" value="3"/>
</dbReference>
<dbReference type="PROSITE" id="PS01248">
    <property type="entry name" value="EGF_LAM_1"/>
    <property type="match status" value="1"/>
</dbReference>
<feature type="disulfide bond" evidence="10">
    <location>
        <begin position="189"/>
        <end position="201"/>
    </location>
</feature>
<organism evidence="12 13">
    <name type="scientific">Meloidogyne hapla</name>
    <name type="common">Root-knot nematode worm</name>
    <dbReference type="NCBI Taxonomy" id="6305"/>
    <lineage>
        <taxon>Eukaryota</taxon>
        <taxon>Metazoa</taxon>
        <taxon>Ecdysozoa</taxon>
        <taxon>Nematoda</taxon>
        <taxon>Chromadorea</taxon>
        <taxon>Rhabditida</taxon>
        <taxon>Tylenchina</taxon>
        <taxon>Tylenchomorpha</taxon>
        <taxon>Tylenchoidea</taxon>
        <taxon>Meloidogynidae</taxon>
        <taxon>Meloidogyninae</taxon>
        <taxon>Meloidogyne</taxon>
    </lineage>
</organism>
<dbReference type="FunFam" id="2.10.25.10:FF:000090">
    <property type="entry name" value="laminin subunit alpha"/>
    <property type="match status" value="1"/>
</dbReference>
<dbReference type="Pfam" id="PF00053">
    <property type="entry name" value="EGF_laminin"/>
    <property type="match status" value="4"/>
</dbReference>
<dbReference type="PANTHER" id="PTHR10574">
    <property type="entry name" value="NETRIN/LAMININ-RELATED"/>
    <property type="match status" value="1"/>
</dbReference>
<dbReference type="InterPro" id="IPR002049">
    <property type="entry name" value="LE_dom"/>
</dbReference>
<feature type="domain" description="Laminin EGF-like" evidence="11">
    <location>
        <begin position="244"/>
        <end position="293"/>
    </location>
</feature>
<keyword evidence="3" id="KW-0272">Extracellular matrix</keyword>
<evidence type="ECO:0000256" key="9">
    <source>
        <dbReference type="ARBA" id="ARBA00023292"/>
    </source>
</evidence>
<evidence type="ECO:0000313" key="12">
    <source>
        <dbReference type="Proteomes" id="UP000095281"/>
    </source>
</evidence>
<dbReference type="PROSITE" id="PS50027">
    <property type="entry name" value="EGF_LAM_2"/>
    <property type="match status" value="2"/>
</dbReference>
<dbReference type="WBParaSite" id="MhA1_Contig205.frz3.gene6">
    <property type="protein sequence ID" value="MhA1_Contig205.frz3.gene6"/>
    <property type="gene ID" value="MhA1_Contig205.frz3.gene6"/>
</dbReference>
<evidence type="ECO:0000256" key="5">
    <source>
        <dbReference type="ARBA" id="ARBA00022737"/>
    </source>
</evidence>
<accession>A0A1I8BET4</accession>
<keyword evidence="12" id="KW-1185">Reference proteome</keyword>
<evidence type="ECO:0000256" key="2">
    <source>
        <dbReference type="ARBA" id="ARBA00022525"/>
    </source>
</evidence>
<comment type="subcellular location">
    <subcellularLocation>
        <location evidence="1">Secreted</location>
        <location evidence="1">Extracellular space</location>
        <location evidence="1">Extracellular matrix</location>
        <location evidence="1">Basement membrane</location>
    </subcellularLocation>
</comment>
<dbReference type="GO" id="GO:0009888">
    <property type="term" value="P:tissue development"/>
    <property type="evidence" value="ECO:0007669"/>
    <property type="project" value="TreeGrafter"/>
</dbReference>
<dbReference type="PROSITE" id="PS00022">
    <property type="entry name" value="EGF_1"/>
    <property type="match status" value="1"/>
</dbReference>
<proteinExistence type="predicted"/>
<evidence type="ECO:0000256" key="6">
    <source>
        <dbReference type="ARBA" id="ARBA00022869"/>
    </source>
</evidence>
<dbReference type="GO" id="GO:0009887">
    <property type="term" value="P:animal organ morphogenesis"/>
    <property type="evidence" value="ECO:0007669"/>
    <property type="project" value="TreeGrafter"/>
</dbReference>
<comment type="caution">
    <text evidence="10">Lacks conserved residue(s) required for the propagation of feature annotation.</text>
</comment>
<dbReference type="FunFam" id="2.10.25.10:FF:000069">
    <property type="entry name" value="Laminin subunit alpha 1"/>
    <property type="match status" value="1"/>
</dbReference>
<keyword evidence="2" id="KW-0964">Secreted</keyword>
<evidence type="ECO:0000313" key="13">
    <source>
        <dbReference type="WBParaSite" id="MhA1_Contig205.frz3.gene6"/>
    </source>
</evidence>
<evidence type="ECO:0000256" key="7">
    <source>
        <dbReference type="ARBA" id="ARBA00023157"/>
    </source>
</evidence>
<dbReference type="SMART" id="SM00180">
    <property type="entry name" value="EGF_Lam"/>
    <property type="match status" value="4"/>
</dbReference>
<dbReference type="Gene3D" id="2.170.300.10">
    <property type="entry name" value="Tie2 ligand-binding domain superfamily"/>
    <property type="match status" value="1"/>
</dbReference>
<dbReference type="PANTHER" id="PTHR10574:SF444">
    <property type="entry name" value="BASEMENT MEMBRANE-SPECIFIC HEPARAN SULFATE PROTEOGLYCAN CORE PROTEIN"/>
    <property type="match status" value="1"/>
</dbReference>
<evidence type="ECO:0000256" key="4">
    <source>
        <dbReference type="ARBA" id="ARBA00022729"/>
    </source>
</evidence>
<name>A0A1I8BET4_MELHA</name>
<evidence type="ECO:0000256" key="1">
    <source>
        <dbReference type="ARBA" id="ARBA00004302"/>
    </source>
</evidence>
<keyword evidence="5" id="KW-0677">Repeat</keyword>
<dbReference type="AlphaFoldDB" id="A0A1I8BET4"/>
<keyword evidence="4" id="KW-0732">Signal</keyword>
<evidence type="ECO:0000256" key="3">
    <source>
        <dbReference type="ARBA" id="ARBA00022530"/>
    </source>
</evidence>
<dbReference type="OMA" id="PANISHY"/>
<keyword evidence="8" id="KW-0325">Glycoprotein</keyword>
<dbReference type="Gene3D" id="2.60.120.260">
    <property type="entry name" value="Galactose-binding domain-like"/>
    <property type="match status" value="1"/>
</dbReference>
<evidence type="ECO:0000256" key="8">
    <source>
        <dbReference type="ARBA" id="ARBA00023180"/>
    </source>
</evidence>
<protein>
    <submittedName>
        <fullName evidence="13">Laminin EGF-like domain-containing protein</fullName>
    </submittedName>
</protein>
<feature type="disulfide bond" evidence="10">
    <location>
        <begin position="264"/>
        <end position="273"/>
    </location>
</feature>
<dbReference type="SUPFAM" id="SSF57196">
    <property type="entry name" value="EGF/Laminin"/>
    <property type="match status" value="4"/>
</dbReference>
<evidence type="ECO:0000259" key="11">
    <source>
        <dbReference type="PROSITE" id="PS50027"/>
    </source>
</evidence>
<keyword evidence="6" id="KW-0084">Basement membrane</keyword>
<keyword evidence="9 10" id="KW-0424">Laminin EGF-like domain</keyword>
<feature type="domain" description="Laminin EGF-like" evidence="11">
    <location>
        <begin position="189"/>
        <end position="243"/>
    </location>
</feature>
<feature type="disulfide bond" evidence="10">
    <location>
        <begin position="219"/>
        <end position="228"/>
    </location>
</feature>
<sequence>MPASTGVPKFETDDQVICTSYFSKLNPLEHGEVINHRDKTLDHSVTRRYFYTISDISIGGQCICYGHAERCTPDVVHGQFRCECRHNTCGESCSQCCPLFNQLPWQVGTHEHPNICQSCQCFNHATKCVYDAEVERQRLSVTPEGIYEGGGKCLDCQHNTEGINCEKCKKEYFRPANISHYRHDACRPCNCDLTGSENNVCIRDETEAFNDMRPGDCRCKPGFGGRRCERCALGFRRYPLCEPCKCHQSGSLNFETCEEEHCICKQNVEGERCDRCRPGTIYLDNENPLGCQPCFCFGKSSECRENFWNVGQDKKIPSYFK</sequence>
<reference evidence="13" key="1">
    <citation type="submission" date="2016-11" db="UniProtKB">
        <authorList>
            <consortium name="WormBaseParasite"/>
        </authorList>
    </citation>
    <scope>IDENTIFICATION</scope>
</reference>
<dbReference type="InterPro" id="IPR050440">
    <property type="entry name" value="Laminin/Netrin_ECM"/>
</dbReference>
<dbReference type="InterPro" id="IPR000742">
    <property type="entry name" value="EGF"/>
</dbReference>
<dbReference type="GO" id="GO:0005604">
    <property type="term" value="C:basement membrane"/>
    <property type="evidence" value="ECO:0007669"/>
    <property type="project" value="UniProtKB-SubCell"/>
</dbReference>
<dbReference type="Proteomes" id="UP000095281">
    <property type="component" value="Unplaced"/>
</dbReference>